<gene>
    <name evidence="10" type="ORF">SAMN05216474_0103</name>
</gene>
<protein>
    <submittedName>
        <fullName evidence="10">Putative membrane protein</fullName>
    </submittedName>
</protein>
<keyword evidence="6" id="KW-0406">Ion transport</keyword>
<keyword evidence="2" id="KW-0813">Transport</keyword>
<evidence type="ECO:0000256" key="9">
    <source>
        <dbReference type="SAM" id="Phobius"/>
    </source>
</evidence>
<evidence type="ECO:0000256" key="4">
    <source>
        <dbReference type="ARBA" id="ARBA00022692"/>
    </source>
</evidence>
<dbReference type="GO" id="GO:0005254">
    <property type="term" value="F:chloride channel activity"/>
    <property type="evidence" value="ECO:0007669"/>
    <property type="project" value="InterPro"/>
</dbReference>
<evidence type="ECO:0000256" key="7">
    <source>
        <dbReference type="ARBA" id="ARBA00023136"/>
    </source>
</evidence>
<dbReference type="Pfam" id="PF25539">
    <property type="entry name" value="Bestrophin_2"/>
    <property type="match status" value="1"/>
</dbReference>
<dbReference type="OrthoDB" id="445589at2"/>
<evidence type="ECO:0000256" key="8">
    <source>
        <dbReference type="ARBA" id="ARBA00034708"/>
    </source>
</evidence>
<dbReference type="PANTHER" id="PTHR33281:SF19">
    <property type="entry name" value="VOLTAGE-DEPENDENT ANION CHANNEL-FORMING PROTEIN YNEE"/>
    <property type="match status" value="1"/>
</dbReference>
<comment type="similarity">
    <text evidence="8">Belongs to the anion channel-forming bestrophin (TC 1.A.46) family.</text>
</comment>
<feature type="transmembrane region" description="Helical" evidence="9">
    <location>
        <begin position="211"/>
        <end position="230"/>
    </location>
</feature>
<keyword evidence="5 9" id="KW-1133">Transmembrane helix</keyword>
<evidence type="ECO:0000313" key="11">
    <source>
        <dbReference type="Proteomes" id="UP000236454"/>
    </source>
</evidence>
<reference evidence="10 11" key="1">
    <citation type="submission" date="2016-10" db="EMBL/GenBank/DDBJ databases">
        <authorList>
            <person name="de Groot N.N."/>
        </authorList>
    </citation>
    <scope>NUCLEOTIDE SEQUENCE [LARGE SCALE GENOMIC DNA]</scope>
    <source>
        <strain evidence="10 11">CGMCC 1.7005</strain>
    </source>
</reference>
<keyword evidence="4 9" id="KW-0812">Transmembrane</keyword>
<name>A0A1I6XCR0_9FLAO</name>
<keyword evidence="7 9" id="KW-0472">Membrane</keyword>
<dbReference type="InterPro" id="IPR044669">
    <property type="entry name" value="YneE/VCCN1/2-like"/>
</dbReference>
<keyword evidence="3" id="KW-1003">Cell membrane</keyword>
<dbReference type="RefSeq" id="WP_090245067.1">
    <property type="nucleotide sequence ID" value="NZ_FPAS01000001.1"/>
</dbReference>
<dbReference type="EMBL" id="FPAS01000001">
    <property type="protein sequence ID" value="SFT36075.1"/>
    <property type="molecule type" value="Genomic_DNA"/>
</dbReference>
<dbReference type="Proteomes" id="UP000236454">
    <property type="component" value="Unassembled WGS sequence"/>
</dbReference>
<evidence type="ECO:0000256" key="6">
    <source>
        <dbReference type="ARBA" id="ARBA00023065"/>
    </source>
</evidence>
<sequence>MIKYNPKNWLKLVLGIHKSDTLSILWKELIYFFVFTLTLCYVAATYFPGSVMLENLLTIYSIIGFVISLLLVFRTNTAYDRWWEGRKKWGEMVNDARNLAAKLSVLDLKDDERDFFNRMISNYVFAMRDHLREGVRMEELLLTDQEKVNLADREHVPSQLVKMMYAQVRRLVQEGRLSEENYITVEHTLNNFLNNIGACERIKNTPIPYSYSIFIKKFIFLYTASLPLALLEFFGYYTAIIATLVFYILVSMEVLAEEIEDPFGRDDNDLPTSELSLKIQQNVKELFY</sequence>
<dbReference type="GO" id="GO:0005886">
    <property type="term" value="C:plasma membrane"/>
    <property type="evidence" value="ECO:0007669"/>
    <property type="project" value="UniProtKB-SubCell"/>
</dbReference>
<comment type="subcellular location">
    <subcellularLocation>
        <location evidence="1">Cell membrane</location>
        <topology evidence="1">Multi-pass membrane protein</topology>
    </subcellularLocation>
</comment>
<organism evidence="10 11">
    <name type="scientific">Lishizhenia tianjinensis</name>
    <dbReference type="NCBI Taxonomy" id="477690"/>
    <lineage>
        <taxon>Bacteria</taxon>
        <taxon>Pseudomonadati</taxon>
        <taxon>Bacteroidota</taxon>
        <taxon>Flavobacteriia</taxon>
        <taxon>Flavobacteriales</taxon>
        <taxon>Crocinitomicaceae</taxon>
        <taxon>Lishizhenia</taxon>
    </lineage>
</organism>
<evidence type="ECO:0000256" key="3">
    <source>
        <dbReference type="ARBA" id="ARBA00022475"/>
    </source>
</evidence>
<evidence type="ECO:0000256" key="1">
    <source>
        <dbReference type="ARBA" id="ARBA00004651"/>
    </source>
</evidence>
<evidence type="ECO:0000256" key="5">
    <source>
        <dbReference type="ARBA" id="ARBA00022989"/>
    </source>
</evidence>
<dbReference type="PANTHER" id="PTHR33281">
    <property type="entry name" value="UPF0187 PROTEIN YNEE"/>
    <property type="match status" value="1"/>
</dbReference>
<evidence type="ECO:0000313" key="10">
    <source>
        <dbReference type="EMBL" id="SFT36075.1"/>
    </source>
</evidence>
<accession>A0A1I6XCR0</accession>
<feature type="transmembrane region" description="Helical" evidence="9">
    <location>
        <begin position="59"/>
        <end position="79"/>
    </location>
</feature>
<feature type="transmembrane region" description="Helical" evidence="9">
    <location>
        <begin position="29"/>
        <end position="47"/>
    </location>
</feature>
<evidence type="ECO:0000256" key="2">
    <source>
        <dbReference type="ARBA" id="ARBA00022448"/>
    </source>
</evidence>
<dbReference type="AlphaFoldDB" id="A0A1I6XCR0"/>
<proteinExistence type="inferred from homology"/>
<keyword evidence="11" id="KW-1185">Reference proteome</keyword>
<dbReference type="STRING" id="477690.SAMN05216474_0103"/>